<evidence type="ECO:0000313" key="3">
    <source>
        <dbReference type="Proteomes" id="UP000704712"/>
    </source>
</evidence>
<feature type="compositionally biased region" description="Low complexity" evidence="1">
    <location>
        <begin position="135"/>
        <end position="145"/>
    </location>
</feature>
<comment type="caution">
    <text evidence="2">The sequence shown here is derived from an EMBL/GenBank/DDBJ whole genome shotgun (WGS) entry which is preliminary data.</text>
</comment>
<accession>A0A8S9UP68</accession>
<sequence length="291" mass="32193">MAKIQSELQAAHESVAEVKKRIEPPETPHITKKHNGTAAREDRPKLPGHWEQIRRRHHEATGSPSPTMRVHSEQAGGKSNSVEERGEGPPTARTETPADAQQSDQGNEQVNDVEMEEDLAEAIAGTQGDTEETDGGTLTIGTLDGMRTPYPRWTSPKSIMRRTGRGVNTSWRDHLSPQGTQRTTIDRPQSARRPTAKAAGNTEVTNARARSTSPKRRAPEDWERGDGHDSDTTSSSPKKTHREAVAVYARQSKTSDAIMGEKQGKHVTQQYMHQYLKQVGDPVDYVSREGK</sequence>
<dbReference type="AlphaFoldDB" id="A0A8S9UP68"/>
<dbReference type="Proteomes" id="UP000704712">
    <property type="component" value="Unassembled WGS sequence"/>
</dbReference>
<feature type="region of interest" description="Disordered" evidence="1">
    <location>
        <begin position="1"/>
        <end position="245"/>
    </location>
</feature>
<feature type="compositionally biased region" description="Polar residues" evidence="1">
    <location>
        <begin position="177"/>
        <end position="187"/>
    </location>
</feature>
<proteinExistence type="predicted"/>
<reference evidence="2" key="1">
    <citation type="submission" date="2020-03" db="EMBL/GenBank/DDBJ databases">
        <title>Hybrid Assembly of Korean Phytophthora infestans isolates.</title>
        <authorList>
            <person name="Prokchorchik M."/>
            <person name="Lee Y."/>
            <person name="Seo J."/>
            <person name="Cho J.-H."/>
            <person name="Park Y.-E."/>
            <person name="Jang D.-C."/>
            <person name="Im J.-S."/>
            <person name="Choi J.-G."/>
            <person name="Park H.-J."/>
            <person name="Lee G.-B."/>
            <person name="Lee Y.-G."/>
            <person name="Hong S.-Y."/>
            <person name="Cho K."/>
            <person name="Sohn K.H."/>
        </authorList>
    </citation>
    <scope>NUCLEOTIDE SEQUENCE</scope>
    <source>
        <strain evidence="2">KR_2_A2</strain>
    </source>
</reference>
<evidence type="ECO:0000256" key="1">
    <source>
        <dbReference type="SAM" id="MobiDB-lite"/>
    </source>
</evidence>
<dbReference type="EMBL" id="JAACNO010001161">
    <property type="protein sequence ID" value="KAF4142655.1"/>
    <property type="molecule type" value="Genomic_DNA"/>
</dbReference>
<feature type="compositionally biased region" description="Polar residues" evidence="1">
    <location>
        <begin position="99"/>
        <end position="110"/>
    </location>
</feature>
<feature type="compositionally biased region" description="Polar residues" evidence="1">
    <location>
        <begin position="202"/>
        <end position="212"/>
    </location>
</feature>
<protein>
    <submittedName>
        <fullName evidence="2">Uncharacterized protein</fullName>
    </submittedName>
</protein>
<gene>
    <name evidence="2" type="ORF">GN958_ATG08119</name>
</gene>
<organism evidence="2 3">
    <name type="scientific">Phytophthora infestans</name>
    <name type="common">Potato late blight agent</name>
    <name type="synonym">Botrytis infestans</name>
    <dbReference type="NCBI Taxonomy" id="4787"/>
    <lineage>
        <taxon>Eukaryota</taxon>
        <taxon>Sar</taxon>
        <taxon>Stramenopiles</taxon>
        <taxon>Oomycota</taxon>
        <taxon>Peronosporomycetes</taxon>
        <taxon>Peronosporales</taxon>
        <taxon>Peronosporaceae</taxon>
        <taxon>Phytophthora</taxon>
    </lineage>
</organism>
<name>A0A8S9UP68_PHYIN</name>
<feature type="compositionally biased region" description="Acidic residues" evidence="1">
    <location>
        <begin position="111"/>
        <end position="120"/>
    </location>
</feature>
<feature type="compositionally biased region" description="Basic and acidic residues" evidence="1">
    <location>
        <begin position="217"/>
        <end position="231"/>
    </location>
</feature>
<feature type="compositionally biased region" description="Basic and acidic residues" evidence="1">
    <location>
        <begin position="14"/>
        <end position="26"/>
    </location>
</feature>
<evidence type="ECO:0000313" key="2">
    <source>
        <dbReference type="EMBL" id="KAF4142655.1"/>
    </source>
</evidence>